<protein>
    <submittedName>
        <fullName evidence="1">Uncharacterized protein</fullName>
    </submittedName>
</protein>
<comment type="caution">
    <text evidence="1">The sequence shown here is derived from an EMBL/GenBank/DDBJ whole genome shotgun (WGS) entry which is preliminary data.</text>
</comment>
<evidence type="ECO:0000313" key="2">
    <source>
        <dbReference type="Proteomes" id="UP000662314"/>
    </source>
</evidence>
<evidence type="ECO:0000313" key="1">
    <source>
        <dbReference type="EMBL" id="MBH8572486.1"/>
    </source>
</evidence>
<reference evidence="1 2" key="1">
    <citation type="journal article" date="2021" name="Int. J. Syst. Evol. Microbiol.">
        <title>Amazonocrinis nigriterrae gen. nov., sp. nov., Atlanticothrix silvestris gen. nov., sp. nov. and Dendronalium phyllosphericum gen. nov., sp. nov., nostocacean cyanobacteria from Brazilian environments.</title>
        <authorList>
            <person name="Alvarenga D.O."/>
            <person name="Andreote A.P.D."/>
            <person name="Branco L.H.Z."/>
            <person name="Delbaje E."/>
            <person name="Cruz R.B."/>
            <person name="Varani A.M."/>
            <person name="Fiore M.F."/>
        </authorList>
    </citation>
    <scope>NUCLEOTIDE SEQUENCE [LARGE SCALE GENOMIC DNA]</scope>
    <source>
        <strain evidence="1 2">CENA369</strain>
    </source>
</reference>
<organism evidence="1 2">
    <name type="scientific">Dendronalium phyllosphericum CENA369</name>
    <dbReference type="NCBI Taxonomy" id="1725256"/>
    <lineage>
        <taxon>Bacteria</taxon>
        <taxon>Bacillati</taxon>
        <taxon>Cyanobacteriota</taxon>
        <taxon>Cyanophyceae</taxon>
        <taxon>Nostocales</taxon>
        <taxon>Nostocaceae</taxon>
        <taxon>Dendronalium</taxon>
        <taxon>Dendronalium phyllosphericum</taxon>
    </lineage>
</organism>
<accession>A0A8J7LCY8</accession>
<dbReference type="AlphaFoldDB" id="A0A8J7LCY8"/>
<proteinExistence type="predicted"/>
<dbReference type="Proteomes" id="UP000662314">
    <property type="component" value="Unassembled WGS sequence"/>
</dbReference>
<name>A0A8J7LCY8_9NOST</name>
<keyword evidence="2" id="KW-1185">Reference proteome</keyword>
<dbReference type="RefSeq" id="WP_214431313.1">
    <property type="nucleotide sequence ID" value="NZ_JAECZA010000012.1"/>
</dbReference>
<dbReference type="EMBL" id="JAECZA010000012">
    <property type="protein sequence ID" value="MBH8572486.1"/>
    <property type="molecule type" value="Genomic_DNA"/>
</dbReference>
<sequence>MSDPNIGRLLGKRYQLQELIGTGAMGTRISHKDIKKGSKTAKMYI</sequence>
<gene>
    <name evidence="1" type="ORF">I8752_05430</name>
</gene>